<dbReference type="Gene3D" id="3.40.50.970">
    <property type="match status" value="2"/>
</dbReference>
<evidence type="ECO:0000256" key="2">
    <source>
        <dbReference type="ARBA" id="ARBA00023052"/>
    </source>
</evidence>
<dbReference type="InterPro" id="IPR012001">
    <property type="entry name" value="Thiamin_PyroP_enz_TPP-bd_dom"/>
</dbReference>
<accession>A0A0F9YIF6</accession>
<dbReference type="InterPro" id="IPR012000">
    <property type="entry name" value="Thiamin_PyroP_enz_cen_dom"/>
</dbReference>
<dbReference type="SUPFAM" id="SSF52518">
    <property type="entry name" value="Thiamin diphosphate-binding fold (THDP-binding)"/>
    <property type="match status" value="2"/>
</dbReference>
<dbReference type="CDD" id="cd07035">
    <property type="entry name" value="TPP_PYR_POX_like"/>
    <property type="match status" value="1"/>
</dbReference>
<name>A0A0F9YIF6_9ZZZZ</name>
<dbReference type="EMBL" id="LAZR01000023">
    <property type="protein sequence ID" value="KKO04259.1"/>
    <property type="molecule type" value="Genomic_DNA"/>
</dbReference>
<comment type="caution">
    <text evidence="7">The sequence shown here is derived from an EMBL/GenBank/DDBJ whole genome shotgun (WGS) entry which is preliminary data.</text>
</comment>
<dbReference type="GO" id="GO:0009097">
    <property type="term" value="P:isoleucine biosynthetic process"/>
    <property type="evidence" value="ECO:0007669"/>
    <property type="project" value="TreeGrafter"/>
</dbReference>
<dbReference type="InterPro" id="IPR011766">
    <property type="entry name" value="TPP_enzyme_TPP-bd"/>
</dbReference>
<dbReference type="GO" id="GO:0050660">
    <property type="term" value="F:flavin adenine dinucleotide binding"/>
    <property type="evidence" value="ECO:0007669"/>
    <property type="project" value="TreeGrafter"/>
</dbReference>
<dbReference type="GO" id="GO:0030976">
    <property type="term" value="F:thiamine pyrophosphate binding"/>
    <property type="evidence" value="ECO:0007669"/>
    <property type="project" value="InterPro"/>
</dbReference>
<dbReference type="InterPro" id="IPR029061">
    <property type="entry name" value="THDP-binding"/>
</dbReference>
<dbReference type="Pfam" id="PF02775">
    <property type="entry name" value="TPP_enzyme_C"/>
    <property type="match status" value="1"/>
</dbReference>
<feature type="domain" description="Thiamine pyrophosphate enzyme N-terminal TPP-binding" evidence="6">
    <location>
        <begin position="13"/>
        <end position="120"/>
    </location>
</feature>
<proteinExistence type="inferred from homology"/>
<sequence>MSHKIQNNTPCWGSDAIAATLNELDLRYIALNPGASYRGLHDSLVNFTHNDPQLLLCVHEEAAVAIAHGYAKVTGRAMGVALHSNVGLMHGSMGIYNAWCDRVPMLVLGATGPVDATHRRSWIDWIHTSQDQGSLIRDFVKWDDQPGGVTATLHALVEGVSRAGTAPRGPVYINIDSALQEKTLDAPLPDIDIARRGAPRAGAPAPDLVTVAAKLLSGAEKVVVLMGRMSRSATDWKLRIALIERLGAQVVTDFKTGATFPSAHVANVGRAGYFPDPKAKAAIAGADVIVNFDWLDFGGTLRSVFGDRPVPAKIISATLDVHNHRGWVKDGGAPAPADVAFLNEPDQVVAALAEALNARDPDPVPMLPMPVEIENGPMTPQDIAALVRKALGKRSACLIRAPLSWTGADWPVDNPYGSLGYDGGGGIGSGSGMAVGAALALRDEKSKLIALAVLGDGDFLMNASAIWTAVNQGIPLLIVVVNNHSFYNDEVHQESVARERNRPVENKHVGIVMNGPDIDVSSIAQGFGAISYGLLSSPAEVKKAMINALDVFDSGGVAVVEIEAAKGYAPSMENAMRSPG</sequence>
<dbReference type="GO" id="GO:0000287">
    <property type="term" value="F:magnesium ion binding"/>
    <property type="evidence" value="ECO:0007669"/>
    <property type="project" value="InterPro"/>
</dbReference>
<evidence type="ECO:0000256" key="1">
    <source>
        <dbReference type="ARBA" id="ARBA00007812"/>
    </source>
</evidence>
<dbReference type="Pfam" id="PF02776">
    <property type="entry name" value="TPP_enzyme_N"/>
    <property type="match status" value="1"/>
</dbReference>
<dbReference type="GO" id="GO:0003984">
    <property type="term" value="F:acetolactate synthase activity"/>
    <property type="evidence" value="ECO:0007669"/>
    <property type="project" value="TreeGrafter"/>
</dbReference>
<dbReference type="PANTHER" id="PTHR18968">
    <property type="entry name" value="THIAMINE PYROPHOSPHATE ENZYMES"/>
    <property type="match status" value="1"/>
</dbReference>
<gene>
    <name evidence="7" type="ORF">LCGC14_0086170</name>
</gene>
<evidence type="ECO:0000259" key="4">
    <source>
        <dbReference type="Pfam" id="PF00205"/>
    </source>
</evidence>
<protein>
    <recommendedName>
        <fullName evidence="8">Thiamine pyrophosphate enzyme TPP-binding domain-containing protein</fullName>
    </recommendedName>
</protein>
<dbReference type="Pfam" id="PF00205">
    <property type="entry name" value="TPP_enzyme_M"/>
    <property type="match status" value="1"/>
</dbReference>
<dbReference type="Gene3D" id="3.40.50.1220">
    <property type="entry name" value="TPP-binding domain"/>
    <property type="match status" value="1"/>
</dbReference>
<feature type="domain" description="Thiamine pyrophosphate enzyme TPP-binding" evidence="5">
    <location>
        <begin position="410"/>
        <end position="562"/>
    </location>
</feature>
<dbReference type="AlphaFoldDB" id="A0A0F9YIF6"/>
<organism evidence="7">
    <name type="scientific">marine sediment metagenome</name>
    <dbReference type="NCBI Taxonomy" id="412755"/>
    <lineage>
        <taxon>unclassified sequences</taxon>
        <taxon>metagenomes</taxon>
        <taxon>ecological metagenomes</taxon>
    </lineage>
</organism>
<dbReference type="InterPro" id="IPR029035">
    <property type="entry name" value="DHS-like_NAD/FAD-binding_dom"/>
</dbReference>
<dbReference type="SUPFAM" id="SSF52467">
    <property type="entry name" value="DHS-like NAD/FAD-binding domain"/>
    <property type="match status" value="1"/>
</dbReference>
<evidence type="ECO:0000313" key="7">
    <source>
        <dbReference type="EMBL" id="KKO04259.1"/>
    </source>
</evidence>
<evidence type="ECO:0000259" key="6">
    <source>
        <dbReference type="Pfam" id="PF02776"/>
    </source>
</evidence>
<keyword evidence="2 3" id="KW-0786">Thiamine pyrophosphate</keyword>
<dbReference type="GO" id="GO:0005948">
    <property type="term" value="C:acetolactate synthase complex"/>
    <property type="evidence" value="ECO:0007669"/>
    <property type="project" value="TreeGrafter"/>
</dbReference>
<feature type="domain" description="Thiamine pyrophosphate enzyme central" evidence="4">
    <location>
        <begin position="211"/>
        <end position="291"/>
    </location>
</feature>
<evidence type="ECO:0000259" key="5">
    <source>
        <dbReference type="Pfam" id="PF02775"/>
    </source>
</evidence>
<comment type="similarity">
    <text evidence="1 3">Belongs to the TPP enzyme family.</text>
</comment>
<evidence type="ECO:0000256" key="3">
    <source>
        <dbReference type="RuleBase" id="RU362132"/>
    </source>
</evidence>
<dbReference type="InterPro" id="IPR045229">
    <property type="entry name" value="TPP_enz"/>
</dbReference>
<reference evidence="7" key="1">
    <citation type="journal article" date="2015" name="Nature">
        <title>Complex archaea that bridge the gap between prokaryotes and eukaryotes.</title>
        <authorList>
            <person name="Spang A."/>
            <person name="Saw J.H."/>
            <person name="Jorgensen S.L."/>
            <person name="Zaremba-Niedzwiedzka K."/>
            <person name="Martijn J."/>
            <person name="Lind A.E."/>
            <person name="van Eijk R."/>
            <person name="Schleper C."/>
            <person name="Guy L."/>
            <person name="Ettema T.J."/>
        </authorList>
    </citation>
    <scope>NUCLEOTIDE SEQUENCE</scope>
</reference>
<evidence type="ECO:0008006" key="8">
    <source>
        <dbReference type="Google" id="ProtNLM"/>
    </source>
</evidence>
<dbReference type="PANTHER" id="PTHR18968:SF167">
    <property type="entry name" value="ACETOLACTATE SYNTHASE LARGE SUBUNIT ILVB2-RELATED"/>
    <property type="match status" value="1"/>
</dbReference>
<dbReference type="GO" id="GO:0009099">
    <property type="term" value="P:L-valine biosynthetic process"/>
    <property type="evidence" value="ECO:0007669"/>
    <property type="project" value="TreeGrafter"/>
</dbReference>